<dbReference type="PROSITE" id="PS01035">
    <property type="entry name" value="PTS_EIIB_TYPE_1_CYS"/>
    <property type="match status" value="1"/>
</dbReference>
<accession>A0A929QTQ3</accession>
<evidence type="ECO:0000256" key="7">
    <source>
        <dbReference type="SAM" id="Phobius"/>
    </source>
</evidence>
<dbReference type="EMBL" id="JABZFV010000260">
    <property type="protein sequence ID" value="MBF0935511.1"/>
    <property type="molecule type" value="Genomic_DNA"/>
</dbReference>
<dbReference type="CDD" id="cd00212">
    <property type="entry name" value="PTS_IIB_glc"/>
    <property type="match status" value="1"/>
</dbReference>
<keyword evidence="7" id="KW-1133">Transmembrane helix</keyword>
<dbReference type="AlphaFoldDB" id="A0A929QTQ3"/>
<proteinExistence type="predicted"/>
<evidence type="ECO:0000313" key="9">
    <source>
        <dbReference type="EMBL" id="MBF0935511.1"/>
    </source>
</evidence>
<keyword evidence="4" id="KW-0598">Phosphotransferase system</keyword>
<name>A0A929QTQ3_ABIDE</name>
<dbReference type="GO" id="GO:0008982">
    <property type="term" value="F:protein-N(PI)-phosphohistidine-sugar phosphotransferase activity"/>
    <property type="evidence" value="ECO:0007669"/>
    <property type="project" value="InterPro"/>
</dbReference>
<keyword evidence="1" id="KW-0813">Transport</keyword>
<keyword evidence="7" id="KW-0812">Transmembrane</keyword>
<evidence type="ECO:0000313" key="10">
    <source>
        <dbReference type="Proteomes" id="UP000757900"/>
    </source>
</evidence>
<evidence type="ECO:0000256" key="6">
    <source>
        <dbReference type="PROSITE-ProRule" id="PRU00421"/>
    </source>
</evidence>
<feature type="transmembrane region" description="Helical" evidence="7">
    <location>
        <begin position="115"/>
        <end position="136"/>
    </location>
</feature>
<dbReference type="GO" id="GO:0016301">
    <property type="term" value="F:kinase activity"/>
    <property type="evidence" value="ECO:0007669"/>
    <property type="project" value="UniProtKB-KW"/>
</dbReference>
<keyword evidence="7" id="KW-0472">Membrane</keyword>
<feature type="domain" description="PTS EIIB type-1" evidence="8">
    <location>
        <begin position="2"/>
        <end position="84"/>
    </location>
</feature>
<dbReference type="PANTHER" id="PTHR30175:SF3">
    <property type="entry name" value="PTS SYSTEM N-ACETYLMURAMIC ACID-SPECIFIC EIIBC COMPONENT"/>
    <property type="match status" value="1"/>
</dbReference>
<dbReference type="Gene3D" id="3.30.1360.60">
    <property type="entry name" value="Glucose permease domain IIB"/>
    <property type="match status" value="1"/>
</dbReference>
<dbReference type="Pfam" id="PF00367">
    <property type="entry name" value="PTS_EIIB"/>
    <property type="match status" value="1"/>
</dbReference>
<dbReference type="SUPFAM" id="SSF55604">
    <property type="entry name" value="Glucose permease domain IIB"/>
    <property type="match status" value="1"/>
</dbReference>
<reference evidence="9" key="1">
    <citation type="submission" date="2020-04" db="EMBL/GenBank/DDBJ databases">
        <title>Deep metagenomics examines the oral microbiome during advanced dental caries in children, revealing novel taxa and co-occurrences with host molecules.</title>
        <authorList>
            <person name="Baker J.L."/>
            <person name="Morton J.T."/>
            <person name="Dinis M."/>
            <person name="Alvarez R."/>
            <person name="Tran N.C."/>
            <person name="Knight R."/>
            <person name="Edlund A."/>
        </authorList>
    </citation>
    <scope>NUCLEOTIDE SEQUENCE</scope>
    <source>
        <strain evidence="9">JCVI_23_bin.16</strain>
    </source>
</reference>
<evidence type="ECO:0000256" key="5">
    <source>
        <dbReference type="ARBA" id="ARBA00022777"/>
    </source>
</evidence>
<evidence type="ECO:0000256" key="4">
    <source>
        <dbReference type="ARBA" id="ARBA00022683"/>
    </source>
</evidence>
<feature type="non-terminal residue" evidence="9">
    <location>
        <position position="160"/>
    </location>
</feature>
<keyword evidence="3" id="KW-0808">Transferase</keyword>
<evidence type="ECO:0000256" key="1">
    <source>
        <dbReference type="ARBA" id="ARBA00022448"/>
    </source>
</evidence>
<feature type="active site" description="Phosphocysteine intermediate; for EIIB activity" evidence="6">
    <location>
        <position position="24"/>
    </location>
</feature>
<evidence type="ECO:0000256" key="3">
    <source>
        <dbReference type="ARBA" id="ARBA00022679"/>
    </source>
</evidence>
<dbReference type="InterPro" id="IPR050558">
    <property type="entry name" value="PTS_Sugar-Specific_Components"/>
</dbReference>
<dbReference type="PANTHER" id="PTHR30175">
    <property type="entry name" value="PHOSPHOTRANSFERASE SYSTEM TRANSPORT PROTEIN"/>
    <property type="match status" value="1"/>
</dbReference>
<dbReference type="GO" id="GO:0090588">
    <property type="term" value="F:protein-phosphocysteine-N-acetylmuramate phosphotransferase system transporter activity"/>
    <property type="evidence" value="ECO:0007669"/>
    <property type="project" value="TreeGrafter"/>
</dbReference>
<dbReference type="InterPro" id="IPR018113">
    <property type="entry name" value="PTrfase_EIIB_Cys"/>
</dbReference>
<dbReference type="GO" id="GO:0009401">
    <property type="term" value="P:phosphoenolpyruvate-dependent sugar phosphotransferase system"/>
    <property type="evidence" value="ECO:0007669"/>
    <property type="project" value="UniProtKB-KW"/>
</dbReference>
<gene>
    <name evidence="9" type="ORF">HXK00_07735</name>
</gene>
<organism evidence="9 10">
    <name type="scientific">Abiotrophia defectiva</name>
    <name type="common">Streptococcus defectivus</name>
    <dbReference type="NCBI Taxonomy" id="46125"/>
    <lineage>
        <taxon>Bacteria</taxon>
        <taxon>Bacillati</taxon>
        <taxon>Bacillota</taxon>
        <taxon>Bacilli</taxon>
        <taxon>Lactobacillales</taxon>
        <taxon>Aerococcaceae</taxon>
        <taxon>Abiotrophia</taxon>
    </lineage>
</organism>
<evidence type="ECO:0000259" key="8">
    <source>
        <dbReference type="PROSITE" id="PS51098"/>
    </source>
</evidence>
<dbReference type="InterPro" id="IPR001996">
    <property type="entry name" value="PTS_IIB_1"/>
</dbReference>
<keyword evidence="5" id="KW-0418">Kinase</keyword>
<protein>
    <submittedName>
        <fullName evidence="9">PTS transporter subunit EIIB</fullName>
    </submittedName>
</protein>
<dbReference type="GO" id="GO:0005886">
    <property type="term" value="C:plasma membrane"/>
    <property type="evidence" value="ECO:0007669"/>
    <property type="project" value="TreeGrafter"/>
</dbReference>
<sequence>MNDLASRILSLVGGKDNVLANATCMTRLRLTLRDLSLVDQEALRQEEGVMGLVVQDQVQVILGPGKVNQVGSAFAQLTGLSLGYEELAADQVAKTNKAQQKAKYDKPLQRFLQRIANIFIPLLPGIIAAGMINGIANVINVSNQNAWAGEWWFQAIRTMG</sequence>
<keyword evidence="2" id="KW-0762">Sugar transport</keyword>
<evidence type="ECO:0000256" key="2">
    <source>
        <dbReference type="ARBA" id="ARBA00022597"/>
    </source>
</evidence>
<dbReference type="InterPro" id="IPR036878">
    <property type="entry name" value="Glu_permease_IIB"/>
</dbReference>
<dbReference type="Proteomes" id="UP000757900">
    <property type="component" value="Unassembled WGS sequence"/>
</dbReference>
<comment type="caution">
    <text evidence="9">The sequence shown here is derived from an EMBL/GenBank/DDBJ whole genome shotgun (WGS) entry which is preliminary data.</text>
</comment>
<dbReference type="PROSITE" id="PS51098">
    <property type="entry name" value="PTS_EIIB_TYPE_1"/>
    <property type="match status" value="1"/>
</dbReference>